<gene>
    <name evidence="1" type="ORF">GLYMA_09G077200</name>
</gene>
<reference evidence="2" key="2">
    <citation type="submission" date="2018-02" db="UniProtKB">
        <authorList>
            <consortium name="EnsemblPlants"/>
        </authorList>
    </citation>
    <scope>IDENTIFICATION</scope>
    <source>
        <strain evidence="2">Williams 82</strain>
    </source>
</reference>
<dbReference type="InParanoid" id="A0A0R0IBI2"/>
<sequence length="84" mass="9690">MKIDSRLRIQPSIICLPIFFQAKTFLVLEGYFHLCWKLDLHSKCHGCRCEVLGPIPCKCKLDLPLHVFSISTGERSWENGLNFP</sequence>
<proteinExistence type="predicted"/>
<organism evidence="1">
    <name type="scientific">Glycine max</name>
    <name type="common">Soybean</name>
    <name type="synonym">Glycine hispida</name>
    <dbReference type="NCBI Taxonomy" id="3847"/>
    <lineage>
        <taxon>Eukaryota</taxon>
        <taxon>Viridiplantae</taxon>
        <taxon>Streptophyta</taxon>
        <taxon>Embryophyta</taxon>
        <taxon>Tracheophyta</taxon>
        <taxon>Spermatophyta</taxon>
        <taxon>Magnoliopsida</taxon>
        <taxon>eudicotyledons</taxon>
        <taxon>Gunneridae</taxon>
        <taxon>Pentapetalae</taxon>
        <taxon>rosids</taxon>
        <taxon>fabids</taxon>
        <taxon>Fabales</taxon>
        <taxon>Fabaceae</taxon>
        <taxon>Papilionoideae</taxon>
        <taxon>50 kb inversion clade</taxon>
        <taxon>NPAAA clade</taxon>
        <taxon>indigoferoid/millettioid clade</taxon>
        <taxon>Phaseoleae</taxon>
        <taxon>Glycine</taxon>
        <taxon>Glycine subgen. Soja</taxon>
    </lineage>
</organism>
<dbReference type="EMBL" id="CM000842">
    <property type="protein sequence ID" value="KRH37603.1"/>
    <property type="molecule type" value="Genomic_DNA"/>
</dbReference>
<accession>A0A0R0IBI2</accession>
<reference evidence="1 2" key="1">
    <citation type="journal article" date="2010" name="Nature">
        <title>Genome sequence of the palaeopolyploid soybean.</title>
        <authorList>
            <person name="Schmutz J."/>
            <person name="Cannon S.B."/>
            <person name="Schlueter J."/>
            <person name="Ma J."/>
            <person name="Mitros T."/>
            <person name="Nelson W."/>
            <person name="Hyten D.L."/>
            <person name="Song Q."/>
            <person name="Thelen J.J."/>
            <person name="Cheng J."/>
            <person name="Xu D."/>
            <person name="Hellsten U."/>
            <person name="May G.D."/>
            <person name="Yu Y."/>
            <person name="Sakurai T."/>
            <person name="Umezawa T."/>
            <person name="Bhattacharyya M.K."/>
            <person name="Sandhu D."/>
            <person name="Valliyodan B."/>
            <person name="Lindquist E."/>
            <person name="Peto M."/>
            <person name="Grant D."/>
            <person name="Shu S."/>
            <person name="Goodstein D."/>
            <person name="Barry K."/>
            <person name="Futrell-Griggs M."/>
            <person name="Abernathy B."/>
            <person name="Du J."/>
            <person name="Tian Z."/>
            <person name="Zhu L."/>
            <person name="Gill N."/>
            <person name="Joshi T."/>
            <person name="Libault M."/>
            <person name="Sethuraman A."/>
            <person name="Zhang X.-C."/>
            <person name="Shinozaki K."/>
            <person name="Nguyen H.T."/>
            <person name="Wing R.A."/>
            <person name="Cregan P."/>
            <person name="Specht J."/>
            <person name="Grimwood J."/>
            <person name="Rokhsar D."/>
            <person name="Stacey G."/>
            <person name="Shoemaker R.C."/>
            <person name="Jackson S.A."/>
        </authorList>
    </citation>
    <scope>NUCLEOTIDE SEQUENCE</scope>
    <source>
        <strain evidence="2">cv. Williams 82</strain>
        <tissue evidence="1">Callus</tissue>
    </source>
</reference>
<dbReference type="AlphaFoldDB" id="A0A0R0IBI2"/>
<evidence type="ECO:0000313" key="1">
    <source>
        <dbReference type="EMBL" id="KRH37603.1"/>
    </source>
</evidence>
<dbReference type="Gramene" id="KRH37603">
    <property type="protein sequence ID" value="KRH37603"/>
    <property type="gene ID" value="GLYMA_09G077200"/>
</dbReference>
<reference evidence="1" key="3">
    <citation type="submission" date="2018-07" db="EMBL/GenBank/DDBJ databases">
        <title>WGS assembly of Glycine max.</title>
        <authorList>
            <person name="Schmutz J."/>
            <person name="Cannon S."/>
            <person name="Schlueter J."/>
            <person name="Ma J."/>
            <person name="Mitros T."/>
            <person name="Nelson W."/>
            <person name="Hyten D."/>
            <person name="Song Q."/>
            <person name="Thelen J."/>
            <person name="Cheng J."/>
            <person name="Xu D."/>
            <person name="Hellsten U."/>
            <person name="May G."/>
            <person name="Yu Y."/>
            <person name="Sakurai T."/>
            <person name="Umezawa T."/>
            <person name="Bhattacharyya M."/>
            <person name="Sandhu D."/>
            <person name="Valliyodan B."/>
            <person name="Lindquist E."/>
            <person name="Peto M."/>
            <person name="Grant D."/>
            <person name="Shu S."/>
            <person name="Goodstein D."/>
            <person name="Barry K."/>
            <person name="Futrell-Griggs M."/>
            <person name="Abernathy B."/>
            <person name="Du J."/>
            <person name="Tian Z."/>
            <person name="Zhu L."/>
            <person name="Gill N."/>
            <person name="Joshi T."/>
            <person name="Libault M."/>
            <person name="Sethuraman A."/>
            <person name="Zhang X."/>
            <person name="Shinozaki K."/>
            <person name="Nguyen H."/>
            <person name="Wing R."/>
            <person name="Cregan P."/>
            <person name="Specht J."/>
            <person name="Grimwood J."/>
            <person name="Rokhsar D."/>
            <person name="Stacey G."/>
            <person name="Shoemaker R."/>
            <person name="Jackson S."/>
        </authorList>
    </citation>
    <scope>NUCLEOTIDE SEQUENCE</scope>
    <source>
        <tissue evidence="1">Callus</tissue>
    </source>
</reference>
<protein>
    <submittedName>
        <fullName evidence="1 2">Uncharacterized protein</fullName>
    </submittedName>
</protein>
<dbReference type="Proteomes" id="UP000008827">
    <property type="component" value="Chromosome 9"/>
</dbReference>
<keyword evidence="3" id="KW-1185">Reference proteome</keyword>
<dbReference type="EnsemblPlants" id="KRH37603">
    <property type="protein sequence ID" value="KRH37603"/>
    <property type="gene ID" value="GLYMA_09G077200"/>
</dbReference>
<evidence type="ECO:0000313" key="2">
    <source>
        <dbReference type="EnsemblPlants" id="KRH37603"/>
    </source>
</evidence>
<evidence type="ECO:0000313" key="3">
    <source>
        <dbReference type="Proteomes" id="UP000008827"/>
    </source>
</evidence>
<name>A0A0R0IBI2_SOYBN</name>